<keyword evidence="2" id="KW-1185">Reference proteome</keyword>
<comment type="caution">
    <text evidence="1">The sequence shown here is derived from an EMBL/GenBank/DDBJ whole genome shotgun (WGS) entry which is preliminary data.</text>
</comment>
<gene>
    <name evidence="1" type="ORF">KSX_93070</name>
</gene>
<dbReference type="InterPro" id="IPR038280">
    <property type="entry name" value="ResT/TelK_cat_sf"/>
</dbReference>
<accession>A0A8J3IHC4</accession>
<name>A0A8J3IHC4_9CHLR</name>
<proteinExistence type="predicted"/>
<dbReference type="AlphaFoldDB" id="A0A8J3IHC4"/>
<evidence type="ECO:0000313" key="2">
    <source>
        <dbReference type="Proteomes" id="UP000612362"/>
    </source>
</evidence>
<organism evidence="1 2">
    <name type="scientific">Ktedonospora formicarum</name>
    <dbReference type="NCBI Taxonomy" id="2778364"/>
    <lineage>
        <taxon>Bacteria</taxon>
        <taxon>Bacillati</taxon>
        <taxon>Chloroflexota</taxon>
        <taxon>Ktedonobacteria</taxon>
        <taxon>Ktedonobacterales</taxon>
        <taxon>Ktedonobacteraceae</taxon>
        <taxon>Ktedonospora</taxon>
    </lineage>
</organism>
<reference evidence="1" key="1">
    <citation type="submission" date="2020-10" db="EMBL/GenBank/DDBJ databases">
        <title>Taxonomic study of unclassified bacteria belonging to the class Ktedonobacteria.</title>
        <authorList>
            <person name="Yabe S."/>
            <person name="Wang C.M."/>
            <person name="Zheng Y."/>
            <person name="Sakai Y."/>
            <person name="Cavaletti L."/>
            <person name="Monciardini P."/>
            <person name="Donadio S."/>
        </authorList>
    </citation>
    <scope>NUCLEOTIDE SEQUENCE</scope>
    <source>
        <strain evidence="1">SOSP1-1</strain>
    </source>
</reference>
<protein>
    <submittedName>
        <fullName evidence="1">Uncharacterized protein</fullName>
    </submittedName>
</protein>
<dbReference type="EMBL" id="BNJF01000011">
    <property type="protein sequence ID" value="GHO51144.1"/>
    <property type="molecule type" value="Genomic_DNA"/>
</dbReference>
<dbReference type="Proteomes" id="UP000612362">
    <property type="component" value="Unassembled WGS sequence"/>
</dbReference>
<evidence type="ECO:0000313" key="1">
    <source>
        <dbReference type="EMBL" id="GHO51144.1"/>
    </source>
</evidence>
<sequence length="158" mass="18466">MRPLGVADEETIAQLCRAEIADWRARPTMVEESSLQEPLRHARNAIREHLLLTTANRWKNPKTKQDEHLALKYLNFSLAEWQRINSDSEERFARRLREQQRIDNPDAIVHLSEDLLRREEWYNLALGVTINTGRRITEVLKTGSSRRRRGIRSGLKGS</sequence>
<dbReference type="Gene3D" id="1.10.443.30">
    <property type="entry name" value="Telomere resolvase"/>
    <property type="match status" value="1"/>
</dbReference>